<organism evidence="6 7">
    <name type="scientific">Sulfurimonas marina</name>
    <dbReference type="NCBI Taxonomy" id="2590551"/>
    <lineage>
        <taxon>Bacteria</taxon>
        <taxon>Pseudomonadati</taxon>
        <taxon>Campylobacterota</taxon>
        <taxon>Epsilonproteobacteria</taxon>
        <taxon>Campylobacterales</taxon>
        <taxon>Sulfurimonadaceae</taxon>
        <taxon>Sulfurimonas</taxon>
    </lineage>
</organism>
<dbReference type="EMBL" id="CP041165">
    <property type="protein sequence ID" value="QOP41845.1"/>
    <property type="molecule type" value="Genomic_DNA"/>
</dbReference>
<dbReference type="Gene3D" id="3.40.190.170">
    <property type="entry name" value="Bacterial extracellular solute-binding protein, family 7"/>
    <property type="match status" value="1"/>
</dbReference>
<dbReference type="PANTHER" id="PTHR33376:SF7">
    <property type="entry name" value="C4-DICARBOXYLATE-BINDING PROTEIN DCTB"/>
    <property type="match status" value="1"/>
</dbReference>
<evidence type="ECO:0000313" key="7">
    <source>
        <dbReference type="Proteomes" id="UP000593910"/>
    </source>
</evidence>
<evidence type="ECO:0000256" key="1">
    <source>
        <dbReference type="ARBA" id="ARBA00009023"/>
    </source>
</evidence>
<dbReference type="InterPro" id="IPR028081">
    <property type="entry name" value="Leu-bd"/>
</dbReference>
<accession>A0A7M1AWR1</accession>
<evidence type="ECO:0000259" key="5">
    <source>
        <dbReference type="Pfam" id="PF13458"/>
    </source>
</evidence>
<sequence>MKKLSILFILLLTTIFLVWVFMPLGKDTAPTTIENSTKTDVIHLKFGHNIPVDSAMHEAAVKFAQEVKQKTNSHVIIDIFPSQQLGNDHQMVEMAREGDIDIILTPTAKMSVAVPSMQYADLPFYFPSRQDVYDMLDGEPGQMILNRLKPIGLIGVAFWENGFKHFTANEPLRSVEDFKDKKIRVMKSRIIMEQFRSFGAEPVPIDFHSTKQALHDKVVDGQENPLIAIVSMGFHEEQSDLTLSEHAYLGYVLSFSEKTFNKLPQNIQMILLESAKDVTPWEREETQRREAKLLDIIEQSGVQIHQISAQERQRFAKKTAHIAEEFEDIIGSDIISKTKELLYNKYGSHLNHENHILIGIDTDVSADSKVAGLAIKRGAEIAVEEINKKGGLLGRHLEVIVKDHRAIASKGVQNIQEFAENKHLAAIIGGVHGPVISAEIETIQKLKIPYLIPWAATAGLVNNGYKDNYIFRVSANDNIVANFLAKYTLKKYNKPAIIVVNSVWGRNNLKLMKQYFKKRNITEAAEVVFNRGQNSFDKEITEIVNSDADCVIMVANPIEASKILEGVKNRKKSLPIISHWGITSGDFFKKNEETIKELDLSIFQTFSFDNKLNVKGKHLLDRYRTKYSVEKAKEIKSSTGVAQAYDVVYLLALAIEKAGSLDKTKIKNALENLPNYQGVIKNYTPAFSTEDHDALDGRDYYMARYNKEGHLVPITDK</sequence>
<evidence type="ECO:0000256" key="3">
    <source>
        <dbReference type="ARBA" id="ARBA00022448"/>
    </source>
</evidence>
<dbReference type="KEGG" id="smax:FJR03_08905"/>
<dbReference type="AlphaFoldDB" id="A0A7M1AWR1"/>
<dbReference type="InterPro" id="IPR004682">
    <property type="entry name" value="TRAP_DctP"/>
</dbReference>
<dbReference type="NCBIfam" id="NF037995">
    <property type="entry name" value="TRAP_S1"/>
    <property type="match status" value="1"/>
</dbReference>
<reference evidence="6 7" key="1">
    <citation type="submission" date="2019-06" db="EMBL/GenBank/DDBJ databases">
        <title>Sulfurimonas gotlandica sp. nov., a chemoautotrophic and psychrotolerant epsilonproteobacterium isolated from a pelagic redoxcline, and an emended description of the genus Sulfurimonas.</title>
        <authorList>
            <person name="Wang S."/>
            <person name="Jiang L."/>
            <person name="Shao Z."/>
        </authorList>
    </citation>
    <scope>NUCLEOTIDE SEQUENCE [LARGE SCALE GENOMIC DNA]</scope>
    <source>
        <strain evidence="6 7">B2</strain>
    </source>
</reference>
<dbReference type="Proteomes" id="UP000593910">
    <property type="component" value="Chromosome"/>
</dbReference>
<keyword evidence="4" id="KW-0732">Signal</keyword>
<keyword evidence="3" id="KW-0813">Transport</keyword>
<dbReference type="GO" id="GO:0055085">
    <property type="term" value="P:transmembrane transport"/>
    <property type="evidence" value="ECO:0007669"/>
    <property type="project" value="InterPro"/>
</dbReference>
<dbReference type="NCBIfam" id="TIGR00787">
    <property type="entry name" value="dctP"/>
    <property type="match status" value="1"/>
</dbReference>
<dbReference type="GO" id="GO:0030288">
    <property type="term" value="C:outer membrane-bounded periplasmic space"/>
    <property type="evidence" value="ECO:0007669"/>
    <property type="project" value="InterPro"/>
</dbReference>
<dbReference type="SUPFAM" id="SSF53822">
    <property type="entry name" value="Periplasmic binding protein-like I"/>
    <property type="match status" value="1"/>
</dbReference>
<dbReference type="RefSeq" id="WP_193113166.1">
    <property type="nucleotide sequence ID" value="NZ_CP041165.1"/>
</dbReference>
<dbReference type="CDD" id="cd13603">
    <property type="entry name" value="PBP2_TRAP_Siap_TeaA_like"/>
    <property type="match status" value="1"/>
</dbReference>
<dbReference type="PANTHER" id="PTHR33376">
    <property type="match status" value="1"/>
</dbReference>
<feature type="domain" description="Leucine-binding protein" evidence="5">
    <location>
        <begin position="357"/>
        <end position="709"/>
    </location>
</feature>
<dbReference type="InterPro" id="IPR028082">
    <property type="entry name" value="Peripla_BP_I"/>
</dbReference>
<dbReference type="Pfam" id="PF03480">
    <property type="entry name" value="DctP"/>
    <property type="match status" value="1"/>
</dbReference>
<comment type="similarity">
    <text evidence="1">Belongs to the bacterial solute-binding protein 7 family.</text>
</comment>
<dbReference type="Pfam" id="PF13458">
    <property type="entry name" value="Peripla_BP_6"/>
    <property type="match status" value="1"/>
</dbReference>
<evidence type="ECO:0000256" key="2">
    <source>
        <dbReference type="ARBA" id="ARBA00010062"/>
    </source>
</evidence>
<dbReference type="Gene3D" id="3.40.50.2300">
    <property type="match status" value="2"/>
</dbReference>
<proteinExistence type="inferred from homology"/>
<dbReference type="InterPro" id="IPR018389">
    <property type="entry name" value="DctP_fam"/>
</dbReference>
<evidence type="ECO:0000256" key="4">
    <source>
        <dbReference type="ARBA" id="ARBA00022729"/>
    </source>
</evidence>
<dbReference type="InterPro" id="IPR038404">
    <property type="entry name" value="TRAP_DctP_sf"/>
</dbReference>
<protein>
    <submittedName>
        <fullName evidence="6">DctP family TRAP transporter solute-binding subunit</fullName>
    </submittedName>
</protein>
<comment type="similarity">
    <text evidence="2">Belongs to the leucine-binding protein family.</text>
</comment>
<dbReference type="CDD" id="cd19979">
    <property type="entry name" value="PBP1_ABC_ligand_binding-like"/>
    <property type="match status" value="1"/>
</dbReference>
<gene>
    <name evidence="6" type="ORF">FJR03_08905</name>
</gene>
<keyword evidence="7" id="KW-1185">Reference proteome</keyword>
<evidence type="ECO:0000313" key="6">
    <source>
        <dbReference type="EMBL" id="QOP41845.1"/>
    </source>
</evidence>
<name>A0A7M1AWR1_9BACT</name>